<proteinExistence type="predicted"/>
<reference evidence="2 3" key="1">
    <citation type="submission" date="2020-08" db="EMBL/GenBank/DDBJ databases">
        <title>Genomic Encyclopedia of Type Strains, Phase IV (KMG-IV): sequencing the most valuable type-strain genomes for metagenomic binning, comparative biology and taxonomic classification.</title>
        <authorList>
            <person name="Goeker M."/>
        </authorList>
    </citation>
    <scope>NUCLEOTIDE SEQUENCE [LARGE SCALE GENOMIC DNA]</scope>
    <source>
        <strain evidence="2 3">DSM 27057</strain>
    </source>
</reference>
<dbReference type="AlphaFoldDB" id="A0A7W6G6W7"/>
<name>A0A7W6G6W7_9SPHN</name>
<dbReference type="RefSeq" id="WP_183626368.1">
    <property type="nucleotide sequence ID" value="NZ_JACIDX010000010.1"/>
</dbReference>
<accession>A0A7W6G6W7</accession>
<dbReference type="Proteomes" id="UP000548867">
    <property type="component" value="Unassembled WGS sequence"/>
</dbReference>
<evidence type="ECO:0000313" key="2">
    <source>
        <dbReference type="EMBL" id="MBB3955768.1"/>
    </source>
</evidence>
<organism evidence="2 3">
    <name type="scientific">Novosphingobium sediminicola</name>
    <dbReference type="NCBI Taxonomy" id="563162"/>
    <lineage>
        <taxon>Bacteria</taxon>
        <taxon>Pseudomonadati</taxon>
        <taxon>Pseudomonadota</taxon>
        <taxon>Alphaproteobacteria</taxon>
        <taxon>Sphingomonadales</taxon>
        <taxon>Sphingomonadaceae</taxon>
        <taxon>Novosphingobium</taxon>
    </lineage>
</organism>
<evidence type="ECO:0000256" key="1">
    <source>
        <dbReference type="SAM" id="MobiDB-lite"/>
    </source>
</evidence>
<feature type="region of interest" description="Disordered" evidence="1">
    <location>
        <begin position="51"/>
        <end position="73"/>
    </location>
</feature>
<keyword evidence="3" id="KW-1185">Reference proteome</keyword>
<gene>
    <name evidence="2" type="ORF">GGR38_002724</name>
</gene>
<dbReference type="EMBL" id="JACIDX010000010">
    <property type="protein sequence ID" value="MBB3955768.1"/>
    <property type="molecule type" value="Genomic_DNA"/>
</dbReference>
<sequence>MANSSEYYRHCAEQSLRHAEASILANVRERHLHSAAAWQAMAERVAKIEVNRRESQEREISDRLPDDENPLDE</sequence>
<protein>
    <submittedName>
        <fullName evidence="2">Uncharacterized protein</fullName>
    </submittedName>
</protein>
<evidence type="ECO:0000313" key="3">
    <source>
        <dbReference type="Proteomes" id="UP000548867"/>
    </source>
</evidence>
<comment type="caution">
    <text evidence="2">The sequence shown here is derived from an EMBL/GenBank/DDBJ whole genome shotgun (WGS) entry which is preliminary data.</text>
</comment>
<feature type="compositionally biased region" description="Basic and acidic residues" evidence="1">
    <location>
        <begin position="51"/>
        <end position="66"/>
    </location>
</feature>